<dbReference type="EMBL" id="SGVY01000020">
    <property type="protein sequence ID" value="TFH80525.1"/>
    <property type="molecule type" value="Genomic_DNA"/>
</dbReference>
<feature type="domain" description="Glycosyltransferase subfamily 4-like N-terminal" evidence="2">
    <location>
        <begin position="13"/>
        <end position="163"/>
    </location>
</feature>
<evidence type="ECO:0000259" key="1">
    <source>
        <dbReference type="Pfam" id="PF00534"/>
    </source>
</evidence>
<reference evidence="3 4" key="1">
    <citation type="submission" date="2019-02" db="EMBL/GenBank/DDBJ databases">
        <title>Draft Genome Sequence of the Prevotella sp. BCRC 81118, Isolated from Human Feces.</title>
        <authorList>
            <person name="Huang C.-H."/>
        </authorList>
    </citation>
    <scope>NUCLEOTIDE SEQUENCE [LARGE SCALE GENOMIC DNA]</scope>
    <source>
        <strain evidence="3 4">BCRC 81118</strain>
    </source>
</reference>
<evidence type="ECO:0000313" key="4">
    <source>
        <dbReference type="Proteomes" id="UP000297872"/>
    </source>
</evidence>
<dbReference type="CDD" id="cd03820">
    <property type="entry name" value="GT4_AmsD-like"/>
    <property type="match status" value="1"/>
</dbReference>
<dbReference type="Pfam" id="PF13439">
    <property type="entry name" value="Glyco_transf_4"/>
    <property type="match status" value="1"/>
</dbReference>
<dbReference type="PANTHER" id="PTHR12526:SF630">
    <property type="entry name" value="GLYCOSYLTRANSFERASE"/>
    <property type="match status" value="1"/>
</dbReference>
<keyword evidence="4" id="KW-1185">Reference proteome</keyword>
<dbReference type="AlphaFoldDB" id="A0A4Y8VJ99"/>
<dbReference type="SUPFAM" id="SSF53756">
    <property type="entry name" value="UDP-Glycosyltransferase/glycogen phosphorylase"/>
    <property type="match status" value="1"/>
</dbReference>
<keyword evidence="3" id="KW-0808">Transferase</keyword>
<proteinExistence type="predicted"/>
<dbReference type="Pfam" id="PF00534">
    <property type="entry name" value="Glycos_transf_1"/>
    <property type="match status" value="1"/>
</dbReference>
<dbReference type="Gene3D" id="3.40.50.2000">
    <property type="entry name" value="Glycogen Phosphorylase B"/>
    <property type="match status" value="2"/>
</dbReference>
<feature type="domain" description="Glycosyl transferase family 1" evidence="1">
    <location>
        <begin position="169"/>
        <end position="322"/>
    </location>
</feature>
<comment type="caution">
    <text evidence="3">The sequence shown here is derived from an EMBL/GenBank/DDBJ whole genome shotgun (WGS) entry which is preliminary data.</text>
</comment>
<name>A0A4Y8VJ99_9BACT</name>
<dbReference type="PANTHER" id="PTHR12526">
    <property type="entry name" value="GLYCOSYLTRANSFERASE"/>
    <property type="match status" value="1"/>
</dbReference>
<sequence length="351" mass="39846">MKLIFVTSTLTSGGAERVISLLANEFYRKGNEVEMICLTNLKEDYYKVDEGVKLIHAEDVAGHSLFKRLMWFRKYIKKEQPDCVIAFMEAVYEFVLIALLGLSIPVISSERKDPTTLGPLRKFLRWIFLPTATAHVVQTQKIKDFYNAIVRKKTHIIYNPVNEKVFDMPNVERDDRIISVGRLYPQKNQQMLIRAFAKVKDTFPSYKLVIYGEGYLRSELEKLIADLGLVGRVDLPGTTTKILEEVKRSKVFCLSSDYEGMSNAMIEAMCLGTPVISTKVSGTDELINDGENGLLVDLGDIDGLAQAFNRLLGDENLQKQFADKCLAMSPIFKIDSIVKKWEKLILLSVKR</sequence>
<accession>A0A4Y8VJ99</accession>
<dbReference type="InterPro" id="IPR001296">
    <property type="entry name" value="Glyco_trans_1"/>
</dbReference>
<evidence type="ECO:0000313" key="3">
    <source>
        <dbReference type="EMBL" id="TFH80525.1"/>
    </source>
</evidence>
<dbReference type="GO" id="GO:0016757">
    <property type="term" value="F:glycosyltransferase activity"/>
    <property type="evidence" value="ECO:0007669"/>
    <property type="project" value="InterPro"/>
</dbReference>
<dbReference type="OrthoDB" id="9811239at2"/>
<dbReference type="Proteomes" id="UP000297872">
    <property type="component" value="Unassembled WGS sequence"/>
</dbReference>
<gene>
    <name evidence="3" type="ORF">EXN75_08825</name>
</gene>
<dbReference type="GeneID" id="302995389"/>
<organism evidence="3 4">
    <name type="scientific">Segatella hominis</name>
    <dbReference type="NCBI Taxonomy" id="2518605"/>
    <lineage>
        <taxon>Bacteria</taxon>
        <taxon>Pseudomonadati</taxon>
        <taxon>Bacteroidota</taxon>
        <taxon>Bacteroidia</taxon>
        <taxon>Bacteroidales</taxon>
        <taxon>Prevotellaceae</taxon>
        <taxon>Segatella</taxon>
    </lineage>
</organism>
<protein>
    <submittedName>
        <fullName evidence="3">Glycosyltransferase family 4 protein</fullName>
    </submittedName>
</protein>
<dbReference type="InterPro" id="IPR028098">
    <property type="entry name" value="Glyco_trans_4-like_N"/>
</dbReference>
<dbReference type="RefSeq" id="WP_134843519.1">
    <property type="nucleotide sequence ID" value="NZ_DAWDDY010000009.1"/>
</dbReference>
<evidence type="ECO:0000259" key="2">
    <source>
        <dbReference type="Pfam" id="PF13439"/>
    </source>
</evidence>